<evidence type="ECO:0000313" key="2">
    <source>
        <dbReference type="EMBL" id="MEE6187487.1"/>
    </source>
</evidence>
<dbReference type="EC" id="2.4.-.-" evidence="2"/>
<dbReference type="SUPFAM" id="SSF53756">
    <property type="entry name" value="UDP-Glycosyltransferase/glycogen phosphorylase"/>
    <property type="match status" value="1"/>
</dbReference>
<dbReference type="EMBL" id="JAZGLY010000004">
    <property type="protein sequence ID" value="MEE6187487.1"/>
    <property type="molecule type" value="Genomic_DNA"/>
</dbReference>
<evidence type="ECO:0000259" key="1">
    <source>
        <dbReference type="Pfam" id="PF00534"/>
    </source>
</evidence>
<name>A0ABU7RI75_9BACT</name>
<keyword evidence="2" id="KW-0328">Glycosyltransferase</keyword>
<dbReference type="Gene3D" id="3.40.50.2000">
    <property type="entry name" value="Glycogen Phosphorylase B"/>
    <property type="match status" value="2"/>
</dbReference>
<comment type="caution">
    <text evidence="2">The sequence shown here is derived from an EMBL/GenBank/DDBJ whole genome shotgun (WGS) entry which is preliminary data.</text>
</comment>
<dbReference type="PANTHER" id="PTHR12526:SF630">
    <property type="entry name" value="GLYCOSYLTRANSFERASE"/>
    <property type="match status" value="1"/>
</dbReference>
<gene>
    <name evidence="2" type="ORF">V2H41_09390</name>
</gene>
<protein>
    <submittedName>
        <fullName evidence="2">Glycosyltransferase</fullName>
        <ecNumber evidence="2">2.4.-.-</ecNumber>
    </submittedName>
</protein>
<evidence type="ECO:0000313" key="3">
    <source>
        <dbReference type="Proteomes" id="UP001357452"/>
    </source>
</evidence>
<keyword evidence="3" id="KW-1185">Reference proteome</keyword>
<dbReference type="Proteomes" id="UP001357452">
    <property type="component" value="Unassembled WGS sequence"/>
</dbReference>
<dbReference type="Pfam" id="PF00534">
    <property type="entry name" value="Glycos_transf_1"/>
    <property type="match status" value="1"/>
</dbReference>
<keyword evidence="2" id="KW-0808">Transferase</keyword>
<reference evidence="2 3" key="1">
    <citation type="submission" date="2024-01" db="EMBL/GenBank/DDBJ databases">
        <title>Niabella digestum sp. nov., isolated from waste digestion system.</title>
        <authorList>
            <person name="Zhang L."/>
        </authorList>
    </citation>
    <scope>NUCLEOTIDE SEQUENCE [LARGE SCALE GENOMIC DNA]</scope>
    <source>
        <strain evidence="2 3">A18</strain>
    </source>
</reference>
<organism evidence="2 3">
    <name type="scientific">Niabella digestorum</name>
    <dbReference type="NCBI Taxonomy" id="3117701"/>
    <lineage>
        <taxon>Bacteria</taxon>
        <taxon>Pseudomonadati</taxon>
        <taxon>Bacteroidota</taxon>
        <taxon>Chitinophagia</taxon>
        <taxon>Chitinophagales</taxon>
        <taxon>Chitinophagaceae</taxon>
        <taxon>Niabella</taxon>
    </lineage>
</organism>
<proteinExistence type="predicted"/>
<dbReference type="PANTHER" id="PTHR12526">
    <property type="entry name" value="GLYCOSYLTRANSFERASE"/>
    <property type="match status" value="1"/>
</dbReference>
<feature type="domain" description="Glycosyl transferase family 1" evidence="1">
    <location>
        <begin position="230"/>
        <end position="390"/>
    </location>
</feature>
<sequence length="415" mass="47759">MKIVLIQHRAFLDGSGGTEKICTFLANQFAAAGHSVTIATYDANTNGKPFFPLNENIQVDNIYSTSIIQKVAKPIYNYKGNNPLFWIKHKLKKKYAKAYNYFLYKKVNGPDGLYTYNLLQRAQAWNRYLQQLHPDVIITMSIETLLEITYQQHYDAVIINSTNGRPDYDYTDLLWYRSRQEMQLLKEAYKHLSAIQVLFDSYKQFIPDSFTGKSYVIPNPAPQIPDEHIVHHTKTKERYKIIQIGSLVTDCKQQHLSIEVFSKIAHKYPHWDLYFWGQGPDYTSLKEKIAALEMEDRIHLMGLTDDPLYELSNSDIFLFPSKYEGLPLALLEAMSAGLPSLGFASCSGVNELIQHGENGFLANDIIEMQQYLELLINDAQLRERMGFNAHNKMKSFSADIISNKWKTLLDEVTGR</sequence>
<dbReference type="GO" id="GO:0016757">
    <property type="term" value="F:glycosyltransferase activity"/>
    <property type="evidence" value="ECO:0007669"/>
    <property type="project" value="UniProtKB-KW"/>
</dbReference>
<dbReference type="InterPro" id="IPR001296">
    <property type="entry name" value="Glyco_trans_1"/>
</dbReference>
<accession>A0ABU7RI75</accession>
<dbReference type="RefSeq" id="WP_330974893.1">
    <property type="nucleotide sequence ID" value="NZ_JAZGLY010000004.1"/>
</dbReference>